<evidence type="ECO:0000256" key="1">
    <source>
        <dbReference type="ARBA" id="ARBA00022574"/>
    </source>
</evidence>
<feature type="compositionally biased region" description="Acidic residues" evidence="5">
    <location>
        <begin position="725"/>
        <end position="739"/>
    </location>
</feature>
<evidence type="ECO:0000256" key="2">
    <source>
        <dbReference type="ARBA" id="ARBA00022737"/>
    </source>
</evidence>
<gene>
    <name evidence="8" type="ORF">DUNSADRAFT_14836</name>
</gene>
<evidence type="ECO:0000313" key="9">
    <source>
        <dbReference type="Proteomes" id="UP000815325"/>
    </source>
</evidence>
<feature type="compositionally biased region" description="Low complexity" evidence="5">
    <location>
        <begin position="708"/>
        <end position="724"/>
    </location>
</feature>
<dbReference type="Pfam" id="PF25171">
    <property type="entry name" value="Beta-prop_WDR36-Utp21_1st"/>
    <property type="match status" value="1"/>
</dbReference>
<dbReference type="PROSITE" id="PS50082">
    <property type="entry name" value="WD_REPEATS_2"/>
    <property type="match status" value="2"/>
</dbReference>
<keyword evidence="4" id="KW-0175">Coiled coil</keyword>
<dbReference type="PROSITE" id="PS00678">
    <property type="entry name" value="WD_REPEATS_1"/>
    <property type="match status" value="2"/>
</dbReference>
<dbReference type="Pfam" id="PF25168">
    <property type="entry name" value="Beta-prop_WDR36-Utp21_2nd"/>
    <property type="match status" value="1"/>
</dbReference>
<feature type="compositionally biased region" description="Acidic residues" evidence="5">
    <location>
        <begin position="675"/>
        <end position="693"/>
    </location>
</feature>
<evidence type="ECO:0000256" key="3">
    <source>
        <dbReference type="PROSITE-ProRule" id="PRU00221"/>
    </source>
</evidence>
<dbReference type="Gene3D" id="2.130.10.10">
    <property type="entry name" value="YVTN repeat-like/Quinoprotein amine dehydrogenase"/>
    <property type="match status" value="2"/>
</dbReference>
<dbReference type="InterPro" id="IPR015943">
    <property type="entry name" value="WD40/YVTN_repeat-like_dom_sf"/>
</dbReference>
<dbReference type="SMART" id="SM00320">
    <property type="entry name" value="WD40"/>
    <property type="match status" value="6"/>
</dbReference>
<dbReference type="EMBL" id="MU069498">
    <property type="protein sequence ID" value="KAF5840980.1"/>
    <property type="molecule type" value="Genomic_DNA"/>
</dbReference>
<dbReference type="PANTHER" id="PTHR22840:SF12">
    <property type="entry name" value="WD REPEAT-CONTAINING PROTEIN 36"/>
    <property type="match status" value="1"/>
</dbReference>
<keyword evidence="2" id="KW-0677">Repeat</keyword>
<comment type="caution">
    <text evidence="8">The sequence shown here is derived from an EMBL/GenBank/DDBJ whole genome shotgun (WGS) entry which is preliminary data.</text>
</comment>
<evidence type="ECO:0000256" key="5">
    <source>
        <dbReference type="SAM" id="MobiDB-lite"/>
    </source>
</evidence>
<dbReference type="InterPro" id="IPR059157">
    <property type="entry name" value="WDR36-Utp21_N"/>
</dbReference>
<dbReference type="SUPFAM" id="SSF50998">
    <property type="entry name" value="Quinoprotein alcohol dehydrogenase-like"/>
    <property type="match status" value="1"/>
</dbReference>
<protein>
    <submittedName>
        <fullName evidence="8">Utp21 specific WD40 associated putative domain-containing protein</fullName>
    </submittedName>
</protein>
<evidence type="ECO:0000259" key="6">
    <source>
        <dbReference type="Pfam" id="PF04192"/>
    </source>
</evidence>
<dbReference type="PANTHER" id="PTHR22840">
    <property type="entry name" value="WD REPEAT-CONTAINING PROTEIN 36"/>
    <property type="match status" value="1"/>
</dbReference>
<dbReference type="InterPro" id="IPR011047">
    <property type="entry name" value="Quinoprotein_ADH-like_sf"/>
</dbReference>
<evidence type="ECO:0000313" key="8">
    <source>
        <dbReference type="EMBL" id="KAF5840980.1"/>
    </source>
</evidence>
<evidence type="ECO:0000259" key="7">
    <source>
        <dbReference type="Pfam" id="PF25171"/>
    </source>
</evidence>
<dbReference type="PROSITE" id="PS50294">
    <property type="entry name" value="WD_REPEATS_REGION"/>
    <property type="match status" value="2"/>
</dbReference>
<proteinExistence type="predicted"/>
<dbReference type="InterPro" id="IPR007319">
    <property type="entry name" value="WDR36/Utp21_C"/>
</dbReference>
<keyword evidence="1 3" id="KW-0853">WD repeat</keyword>
<sequence length="1050" mass="110316">MAPKCPALFKPFRALGYITDNVPFAVQRRGKETFVTVSVGRTFQVYNCGKLTLVLVGPQLAGSIRCLAAKGDLTFAGVGHDIVECKRMHRSGLYRSPPMGSSGSKVLSMLVMGDMLLSLEEALLQPGKSGGRLVVWRIGQHDKPMNCVSLPEGFVPTCMAHPDTYLNKIVVGSSSGQMVLLNFLTGMLLYTFSGFKSAVRSVTSSPALDVVGLALADGRAVLHNLKYDETVASFANAAGVGLGDTLIGGAEGAPQVPVGGNVGGSMGCSALSFRTGAGVPLMAAAGGAGSCTKFFPAVDGNGGRGRSGHAAPPTVVAHYGEGGLRLLAAGSDRAFRVFSTIQDQQSRELSQKHVGRKAKKLKVKEADLKLGRVVALDAGTVRERDWCNVITAHEGESAAFVWRLQHFTLGEHELRPPTPAVLPSASGRNATNHTKLEDVTGGRIGAAATAVCLSPCGNFGMVGSASGRLDRYNMQSGLHRGCYGRPHPNPTDIPSSLLPPGQKPLVSAHAGPVVGVAVDSCNRLMVSCGLDKVLRIWDFKAMKVLHEVKLPSTPCRMALHPGSCLVAVASGDTHGITVYDIEANGRLVRRFKGHEDRVTSLQLSADCRWLLSASMDGTLRVWDVPAAQCLQVCMSAPASEQQQQQQQLQQLTGQKRGRAGSGSGVTIAGMAKGECDDEDDSSTDDASSSDDEEGQGRKQKKGDGAAGGAANAGASSGASTSTEAMEAEAEGASSDEDEGYAGAGSSSSSSEEMEEDSIGDGAKDEGSAAARQQRRHPVTGAPEPLAPEMVTLSLLPRAQWQSLVHLEAIKARNKPLQPPKKPEAAPFFLPTTPSLAPNPVFTPLEEQQRQQAQQAQEELEEAAANNVGNAAEELSRVMHTLKSGGGANAKGATPGGVTTFVWLLRAGSDAGDFASFMAHARGLSAAALDREVRALQILALAEEDEMEAAGASSRGNKAKSEGQGANSEALRDVAALLDCLDQQLAAGTDFEFCQALLQLVLQVHGDAIVKQPLLRSTAQRLLGHLKPVWGRLDTLMQDVRCMVGYFGNLQ</sequence>
<keyword evidence="9" id="KW-1185">Reference proteome</keyword>
<name>A0ABQ7H2B1_DUNSA</name>
<feature type="region of interest" description="Disordered" evidence="5">
    <location>
        <begin position="644"/>
        <end position="785"/>
    </location>
</feature>
<feature type="domain" description="WDR36/Utp21 N-terminal" evidence="7">
    <location>
        <begin position="35"/>
        <end position="291"/>
    </location>
</feature>
<organism evidence="8 9">
    <name type="scientific">Dunaliella salina</name>
    <name type="common">Green alga</name>
    <name type="synonym">Protococcus salinus</name>
    <dbReference type="NCBI Taxonomy" id="3046"/>
    <lineage>
        <taxon>Eukaryota</taxon>
        <taxon>Viridiplantae</taxon>
        <taxon>Chlorophyta</taxon>
        <taxon>core chlorophytes</taxon>
        <taxon>Chlorophyceae</taxon>
        <taxon>CS clade</taxon>
        <taxon>Chlamydomonadales</taxon>
        <taxon>Dunaliellaceae</taxon>
        <taxon>Dunaliella</taxon>
    </lineage>
</organism>
<feature type="coiled-coil region" evidence="4">
    <location>
        <begin position="845"/>
        <end position="872"/>
    </location>
</feature>
<dbReference type="InterPro" id="IPR019775">
    <property type="entry name" value="WD40_repeat_CS"/>
</dbReference>
<feature type="repeat" description="WD" evidence="3">
    <location>
        <begin position="506"/>
        <end position="547"/>
    </location>
</feature>
<dbReference type="Pfam" id="PF04192">
    <property type="entry name" value="Utp21"/>
    <property type="match status" value="1"/>
</dbReference>
<feature type="domain" description="WDR36/Utp21 C-terminal" evidence="6">
    <location>
        <begin position="785"/>
        <end position="1046"/>
    </location>
</feature>
<feature type="repeat" description="WD" evidence="3">
    <location>
        <begin position="591"/>
        <end position="632"/>
    </location>
</feature>
<dbReference type="InterPro" id="IPR001680">
    <property type="entry name" value="WD40_rpt"/>
</dbReference>
<accession>A0ABQ7H2B1</accession>
<reference evidence="8" key="1">
    <citation type="submission" date="2017-08" db="EMBL/GenBank/DDBJ databases">
        <authorList>
            <person name="Polle J.E."/>
            <person name="Barry K."/>
            <person name="Cushman J."/>
            <person name="Schmutz J."/>
            <person name="Tran D."/>
            <person name="Hathwaick L.T."/>
            <person name="Yim W.C."/>
            <person name="Jenkins J."/>
            <person name="Mckie-Krisberg Z.M."/>
            <person name="Prochnik S."/>
            <person name="Lindquist E."/>
            <person name="Dockter R.B."/>
            <person name="Adam C."/>
            <person name="Molina H."/>
            <person name="Bunkerborg J."/>
            <person name="Jin E."/>
            <person name="Buchheim M."/>
            <person name="Magnuson J."/>
        </authorList>
    </citation>
    <scope>NUCLEOTIDE SEQUENCE</scope>
    <source>
        <strain evidence="8">CCAP 19/18</strain>
    </source>
</reference>
<dbReference type="Proteomes" id="UP000815325">
    <property type="component" value="Unassembled WGS sequence"/>
</dbReference>
<evidence type="ECO:0000256" key="4">
    <source>
        <dbReference type="SAM" id="Coils"/>
    </source>
</evidence>